<evidence type="ECO:0000313" key="2">
    <source>
        <dbReference type="Proteomes" id="UP000324513"/>
    </source>
</evidence>
<accession>A0ABY3NAA2</accession>
<reference evidence="1 2" key="1">
    <citation type="submission" date="2019-07" db="EMBL/GenBank/DDBJ databases">
        <title>Genomic Encyclopedia of Archaeal and Bacterial Type Strains, Phase II (KMG-II): from individual species to whole genera.</title>
        <authorList>
            <person name="Goeker M."/>
        </authorList>
    </citation>
    <scope>NUCLEOTIDE SEQUENCE [LARGE SCALE GENOMIC DNA]</scope>
    <source>
        <strain evidence="1 2">DSM 14571</strain>
    </source>
</reference>
<dbReference type="EMBL" id="VNHK01000037">
    <property type="protein sequence ID" value="TYO83102.1"/>
    <property type="molecule type" value="Genomic_DNA"/>
</dbReference>
<comment type="caution">
    <text evidence="1">The sequence shown here is derived from an EMBL/GenBank/DDBJ whole genome shotgun (WGS) entry which is preliminary data.</text>
</comment>
<evidence type="ECO:0000313" key="1">
    <source>
        <dbReference type="EMBL" id="TYO83102.1"/>
    </source>
</evidence>
<gene>
    <name evidence="1" type="ORF">LX74_04080</name>
</gene>
<organism evidence="1 2">
    <name type="scientific">Elizabethkingia miricola</name>
    <name type="common">Chryseobacterium miricola</name>
    <dbReference type="NCBI Taxonomy" id="172045"/>
    <lineage>
        <taxon>Bacteria</taxon>
        <taxon>Pseudomonadati</taxon>
        <taxon>Bacteroidota</taxon>
        <taxon>Flavobacteriia</taxon>
        <taxon>Flavobacteriales</taxon>
        <taxon>Weeksellaceae</taxon>
        <taxon>Elizabethkingia</taxon>
    </lineage>
</organism>
<dbReference type="Proteomes" id="UP000324513">
    <property type="component" value="Unassembled WGS sequence"/>
</dbReference>
<name>A0ABY3NAA2_ELIMR</name>
<dbReference type="RefSeq" id="WP_090346991.1">
    <property type="nucleotide sequence ID" value="NZ_FLSS01000020.1"/>
</dbReference>
<keyword evidence="2" id="KW-1185">Reference proteome</keyword>
<proteinExistence type="predicted"/>
<sequence>MNKLELKDLAPYLPYGLSCHAMGESNEGKPILFTLMGLSDDLLNHKHAELWAGENENGTTEDIITMALDDTFPLLRPMSDLTEEITHGGDTFVPLHRILEAYCFDLSKMDGKEILSFRESLIEVDMSYKTVQMLCEWHIDFQGLIGRGVAINLQTIDNGK</sequence>
<protein>
    <submittedName>
        <fullName evidence="1">Uncharacterized protein</fullName>
    </submittedName>
</protein>